<evidence type="ECO:0000256" key="2">
    <source>
        <dbReference type="ARBA" id="ARBA00007871"/>
    </source>
</evidence>
<dbReference type="Pfam" id="PF02742">
    <property type="entry name" value="Fe_dep_repr_C"/>
    <property type="match status" value="1"/>
</dbReference>
<sequence length="239" mass="26010">MTTDGLINTTEMYLKVILEFEEDGIQARRARFVERLGQRPPTVTQTVARLERNGLVVTSEAGYVELTTAGRRHAVGVLRKHRIIEVLLADVIGLAWVELHDEACRWEHVVSDRVERRIFELCHQPRRGPYGNPIPGTAELGAGPVAPSGQPCRPLPELAATDHQTVWLDLISERAQTDSGLLANLRATGIIPGSRLSVQQDAGGLLVSAANGGQLLLAEHQCAGLYGVPKPGLDRDLAN</sequence>
<dbReference type="InterPro" id="IPR038157">
    <property type="entry name" value="FeoA_core_dom"/>
</dbReference>
<name>A0A4R2QMD1_9PSEU</name>
<dbReference type="GO" id="GO:0003677">
    <property type="term" value="F:DNA binding"/>
    <property type="evidence" value="ECO:0007669"/>
    <property type="project" value="UniProtKB-KW"/>
</dbReference>
<dbReference type="RefSeq" id="WP_243659046.1">
    <property type="nucleotide sequence ID" value="NZ_SLXQ01000008.1"/>
</dbReference>
<reference evidence="9 10" key="1">
    <citation type="submission" date="2019-03" db="EMBL/GenBank/DDBJ databases">
        <title>Genomic Encyclopedia of Type Strains, Phase IV (KMG-IV): sequencing the most valuable type-strain genomes for metagenomic binning, comparative biology and taxonomic classification.</title>
        <authorList>
            <person name="Goeker M."/>
        </authorList>
    </citation>
    <scope>NUCLEOTIDE SEQUENCE [LARGE SCALE GENOMIC DNA]</scope>
    <source>
        <strain evidence="9 10">DSM 45765</strain>
    </source>
</reference>
<accession>A0A4R2QMD1</accession>
<evidence type="ECO:0000256" key="3">
    <source>
        <dbReference type="ARBA" id="ARBA00011738"/>
    </source>
</evidence>
<dbReference type="InterPro" id="IPR022689">
    <property type="entry name" value="Iron_dep_repressor"/>
</dbReference>
<dbReference type="AlphaFoldDB" id="A0A4R2QMD1"/>
<dbReference type="InterPro" id="IPR008988">
    <property type="entry name" value="Transcriptional_repressor_C"/>
</dbReference>
<dbReference type="Pfam" id="PF01325">
    <property type="entry name" value="Fe_dep_repress"/>
    <property type="match status" value="1"/>
</dbReference>
<keyword evidence="5" id="KW-0805">Transcription regulation</keyword>
<keyword evidence="4" id="KW-0408">Iron</keyword>
<keyword evidence="10" id="KW-1185">Reference proteome</keyword>
<dbReference type="GO" id="GO:0003700">
    <property type="term" value="F:DNA-binding transcription factor activity"/>
    <property type="evidence" value="ECO:0007669"/>
    <property type="project" value="InterPro"/>
</dbReference>
<dbReference type="GO" id="GO:0046983">
    <property type="term" value="F:protein dimerization activity"/>
    <property type="evidence" value="ECO:0007669"/>
    <property type="project" value="InterPro"/>
</dbReference>
<dbReference type="InterPro" id="IPR050536">
    <property type="entry name" value="DtxR_MntR_Metal-Reg"/>
</dbReference>
<dbReference type="GO" id="GO:0005737">
    <property type="term" value="C:cytoplasm"/>
    <property type="evidence" value="ECO:0007669"/>
    <property type="project" value="UniProtKB-SubCell"/>
</dbReference>
<dbReference type="InterPro" id="IPR036421">
    <property type="entry name" value="Fe_dep_repressor_sf"/>
</dbReference>
<evidence type="ECO:0000256" key="7">
    <source>
        <dbReference type="ARBA" id="ARBA00023163"/>
    </source>
</evidence>
<dbReference type="Gene3D" id="1.10.10.10">
    <property type="entry name" value="Winged helix-like DNA-binding domain superfamily/Winged helix DNA-binding domain"/>
    <property type="match status" value="1"/>
</dbReference>
<feature type="domain" description="HTH dtxR-type" evidence="8">
    <location>
        <begin position="1"/>
        <end position="67"/>
    </location>
</feature>
<dbReference type="InterPro" id="IPR036388">
    <property type="entry name" value="WH-like_DNA-bd_sf"/>
</dbReference>
<dbReference type="PANTHER" id="PTHR33238">
    <property type="entry name" value="IRON (METAL) DEPENDENT REPRESSOR, DTXR FAMILY"/>
    <property type="match status" value="1"/>
</dbReference>
<keyword evidence="7" id="KW-0804">Transcription</keyword>
<comment type="subunit">
    <text evidence="3">Homodimer.</text>
</comment>
<dbReference type="SUPFAM" id="SSF50037">
    <property type="entry name" value="C-terminal domain of transcriptional repressors"/>
    <property type="match status" value="1"/>
</dbReference>
<evidence type="ECO:0000256" key="6">
    <source>
        <dbReference type="ARBA" id="ARBA00023125"/>
    </source>
</evidence>
<evidence type="ECO:0000256" key="5">
    <source>
        <dbReference type="ARBA" id="ARBA00023015"/>
    </source>
</evidence>
<dbReference type="InterPro" id="IPR036390">
    <property type="entry name" value="WH_DNA-bd_sf"/>
</dbReference>
<evidence type="ECO:0000313" key="10">
    <source>
        <dbReference type="Proteomes" id="UP000294911"/>
    </source>
</evidence>
<comment type="caution">
    <text evidence="9">The sequence shown here is derived from an EMBL/GenBank/DDBJ whole genome shotgun (WGS) entry which is preliminary data.</text>
</comment>
<evidence type="ECO:0000259" key="8">
    <source>
        <dbReference type="PROSITE" id="PS50944"/>
    </source>
</evidence>
<dbReference type="PROSITE" id="PS50944">
    <property type="entry name" value="HTH_DTXR"/>
    <property type="match status" value="1"/>
</dbReference>
<evidence type="ECO:0000256" key="1">
    <source>
        <dbReference type="ARBA" id="ARBA00004496"/>
    </source>
</evidence>
<dbReference type="InterPro" id="IPR022687">
    <property type="entry name" value="HTH_DTXR"/>
</dbReference>
<comment type="similarity">
    <text evidence="2">Belongs to the DtxR/MntR family.</text>
</comment>
<dbReference type="Gene3D" id="2.30.30.90">
    <property type="match status" value="1"/>
</dbReference>
<dbReference type="EMBL" id="SLXQ01000008">
    <property type="protein sequence ID" value="TCP50004.1"/>
    <property type="molecule type" value="Genomic_DNA"/>
</dbReference>
<dbReference type="SMART" id="SM00529">
    <property type="entry name" value="HTH_DTXR"/>
    <property type="match status" value="1"/>
</dbReference>
<dbReference type="GO" id="GO:0045892">
    <property type="term" value="P:negative regulation of DNA-templated transcription"/>
    <property type="evidence" value="ECO:0007669"/>
    <property type="project" value="TreeGrafter"/>
</dbReference>
<keyword evidence="6" id="KW-0238">DNA-binding</keyword>
<dbReference type="GO" id="GO:0046914">
    <property type="term" value="F:transition metal ion binding"/>
    <property type="evidence" value="ECO:0007669"/>
    <property type="project" value="InterPro"/>
</dbReference>
<organism evidence="9 10">
    <name type="scientific">Tamaricihabitans halophyticus</name>
    <dbReference type="NCBI Taxonomy" id="1262583"/>
    <lineage>
        <taxon>Bacteria</taxon>
        <taxon>Bacillati</taxon>
        <taxon>Actinomycetota</taxon>
        <taxon>Actinomycetes</taxon>
        <taxon>Pseudonocardiales</taxon>
        <taxon>Pseudonocardiaceae</taxon>
        <taxon>Tamaricihabitans</taxon>
    </lineage>
</organism>
<dbReference type="PANTHER" id="PTHR33238:SF10">
    <property type="entry name" value="IRON-DEPENDENT REPRESSOR IDER"/>
    <property type="match status" value="1"/>
</dbReference>
<dbReference type="InterPro" id="IPR001367">
    <property type="entry name" value="Fe_dep_repressor"/>
</dbReference>
<dbReference type="Proteomes" id="UP000294911">
    <property type="component" value="Unassembled WGS sequence"/>
</dbReference>
<gene>
    <name evidence="9" type="ORF">EV191_10890</name>
</gene>
<proteinExistence type="inferred from homology"/>
<evidence type="ECO:0000256" key="4">
    <source>
        <dbReference type="ARBA" id="ARBA00023004"/>
    </source>
</evidence>
<dbReference type="SUPFAM" id="SSF47979">
    <property type="entry name" value="Iron-dependent repressor protein, dimerization domain"/>
    <property type="match status" value="1"/>
</dbReference>
<protein>
    <submittedName>
        <fullName evidence="9">DtxR family iron (Metal) dependent repressor</fullName>
    </submittedName>
</protein>
<dbReference type="SUPFAM" id="SSF46785">
    <property type="entry name" value="Winged helix' DNA-binding domain"/>
    <property type="match status" value="1"/>
</dbReference>
<dbReference type="Gene3D" id="1.10.60.10">
    <property type="entry name" value="Iron dependent repressor, metal binding and dimerisation domain"/>
    <property type="match status" value="1"/>
</dbReference>
<evidence type="ECO:0000313" key="9">
    <source>
        <dbReference type="EMBL" id="TCP50004.1"/>
    </source>
</evidence>
<comment type="subcellular location">
    <subcellularLocation>
        <location evidence="1">Cytoplasm</location>
    </subcellularLocation>
</comment>